<dbReference type="EMBL" id="SWAD01000017">
    <property type="protein sequence ID" value="TMQ77803.1"/>
    <property type="molecule type" value="Genomic_DNA"/>
</dbReference>
<dbReference type="Pfam" id="PF08889">
    <property type="entry name" value="WbqC"/>
    <property type="match status" value="1"/>
</dbReference>
<dbReference type="AlphaFoldDB" id="A0A5S4FAF4"/>
<evidence type="ECO:0000313" key="1">
    <source>
        <dbReference type="EMBL" id="TMQ77803.1"/>
    </source>
</evidence>
<keyword evidence="2" id="KW-1185">Reference proteome</keyword>
<evidence type="ECO:0000313" key="2">
    <source>
        <dbReference type="Proteomes" id="UP000306324"/>
    </source>
</evidence>
<dbReference type="Proteomes" id="UP000306324">
    <property type="component" value="Unassembled WGS sequence"/>
</dbReference>
<gene>
    <name evidence="1" type="ORF">ACCUM_2650</name>
</gene>
<reference evidence="1 2" key="1">
    <citation type="submission" date="2019-04" db="EMBL/GenBank/DDBJ databases">
        <title>A novel phosphate-accumulating bacterium identified in bioreactor for phosphate removal from wastewater.</title>
        <authorList>
            <person name="Kotlyarov R.Y."/>
            <person name="Beletsky A.V."/>
            <person name="Kallistova A.Y."/>
            <person name="Dorofeev A.G."/>
            <person name="Nikolaev Y.Y."/>
            <person name="Pimenov N.V."/>
            <person name="Ravin N.V."/>
            <person name="Mardanov A.V."/>
        </authorList>
    </citation>
    <scope>NUCLEOTIDE SEQUENCE [LARGE SCALE GENOMIC DNA]</scope>
    <source>
        <strain evidence="1 2">Bin19</strain>
    </source>
</reference>
<accession>A0A5S4FAF4</accession>
<proteinExistence type="predicted"/>
<name>A0A5S4FAF4_9PROT</name>
<organism evidence="1 2">
    <name type="scientific">Candidatus Accumulibacter phosphatis</name>
    <dbReference type="NCBI Taxonomy" id="327160"/>
    <lineage>
        <taxon>Bacteria</taxon>
        <taxon>Pseudomonadati</taxon>
        <taxon>Pseudomonadota</taxon>
        <taxon>Betaproteobacteria</taxon>
        <taxon>Candidatus Accumulibacter</taxon>
    </lineage>
</organism>
<dbReference type="InterPro" id="IPR014985">
    <property type="entry name" value="WbqC"/>
</dbReference>
<sequence length="107" mass="12226">MLGITTEFVDSRAYSATGAKQERILELLKKCGATSYLSGPAARNYIDETRFAASGIELRWQNYGGYPEYHQFHPPFEHGVTVLDLLFHTGRDASWYIWGWRDAVLHT</sequence>
<comment type="caution">
    <text evidence="1">The sequence shown here is derived from an EMBL/GenBank/DDBJ whole genome shotgun (WGS) entry which is preliminary data.</text>
</comment>
<protein>
    <submittedName>
        <fullName evidence="1">Uncharacterized protein</fullName>
    </submittedName>
</protein>